<evidence type="ECO:0000313" key="13">
    <source>
        <dbReference type="Proteomes" id="UP001056012"/>
    </source>
</evidence>
<evidence type="ECO:0000256" key="2">
    <source>
        <dbReference type="ARBA" id="ARBA00022450"/>
    </source>
</evidence>
<evidence type="ECO:0000256" key="3">
    <source>
        <dbReference type="ARBA" id="ARBA00022553"/>
    </source>
</evidence>
<keyword evidence="6" id="KW-0511">Multifunctional enzyme</keyword>
<keyword evidence="5" id="KW-0808">Transferase</keyword>
<dbReference type="InterPro" id="IPR029063">
    <property type="entry name" value="SAM-dependent_MTases_sf"/>
</dbReference>
<dbReference type="SUPFAM" id="SSF53474">
    <property type="entry name" value="alpha/beta-Hydrolases"/>
    <property type="match status" value="1"/>
</dbReference>
<feature type="domain" description="Carrier" evidence="9">
    <location>
        <begin position="1624"/>
        <end position="1703"/>
    </location>
</feature>
<evidence type="ECO:0000256" key="5">
    <source>
        <dbReference type="ARBA" id="ARBA00022679"/>
    </source>
</evidence>
<proteinExistence type="predicted"/>
<dbReference type="Pfam" id="PF00550">
    <property type="entry name" value="PP-binding"/>
    <property type="match status" value="2"/>
</dbReference>
<dbReference type="Gene3D" id="3.40.366.10">
    <property type="entry name" value="Malonyl-Coenzyme A Acyl Carrier Protein, domain 2"/>
    <property type="match status" value="2"/>
</dbReference>
<dbReference type="Pfam" id="PF00698">
    <property type="entry name" value="Acyl_transf_1"/>
    <property type="match status" value="1"/>
</dbReference>
<dbReference type="InterPro" id="IPR049900">
    <property type="entry name" value="PKS_mFAS_DH"/>
</dbReference>
<dbReference type="CDD" id="cd00833">
    <property type="entry name" value="PKS"/>
    <property type="match status" value="1"/>
</dbReference>
<dbReference type="Proteomes" id="UP001056012">
    <property type="component" value="Chromosome 2"/>
</dbReference>
<evidence type="ECO:0000259" key="11">
    <source>
        <dbReference type="PROSITE" id="PS52019"/>
    </source>
</evidence>
<dbReference type="Pfam" id="PF18558">
    <property type="entry name" value="HTH_51"/>
    <property type="match status" value="1"/>
</dbReference>
<dbReference type="InterPro" id="IPR042104">
    <property type="entry name" value="PKS_dehydratase_sf"/>
</dbReference>
<dbReference type="Gene3D" id="3.40.47.10">
    <property type="match status" value="1"/>
</dbReference>
<name>A0A9Q8Z2C8_CURCL</name>
<dbReference type="PROSITE" id="PS00012">
    <property type="entry name" value="PHOSPHOPANTETHEINE"/>
    <property type="match status" value="2"/>
</dbReference>
<dbReference type="SUPFAM" id="SSF47336">
    <property type="entry name" value="ACP-like"/>
    <property type="match status" value="2"/>
</dbReference>
<organism evidence="12 13">
    <name type="scientific">Curvularia clavata</name>
    <dbReference type="NCBI Taxonomy" id="95742"/>
    <lineage>
        <taxon>Eukaryota</taxon>
        <taxon>Fungi</taxon>
        <taxon>Dikarya</taxon>
        <taxon>Ascomycota</taxon>
        <taxon>Pezizomycotina</taxon>
        <taxon>Dothideomycetes</taxon>
        <taxon>Pleosporomycetidae</taxon>
        <taxon>Pleosporales</taxon>
        <taxon>Pleosporineae</taxon>
        <taxon>Pleosporaceae</taxon>
        <taxon>Curvularia</taxon>
    </lineage>
</organism>
<dbReference type="InterPro" id="IPR032088">
    <property type="entry name" value="SAT"/>
</dbReference>
<dbReference type="Pfam" id="PF00109">
    <property type="entry name" value="ketoacyl-synt"/>
    <property type="match status" value="1"/>
</dbReference>
<dbReference type="OrthoDB" id="429813at2759"/>
<feature type="region of interest" description="C-terminal hotdog fold" evidence="7">
    <location>
        <begin position="1422"/>
        <end position="1575"/>
    </location>
</feature>
<dbReference type="PROSITE" id="PS52004">
    <property type="entry name" value="KS3_2"/>
    <property type="match status" value="1"/>
</dbReference>
<feature type="active site" description="Proton donor; for dehydratase activity" evidence="7">
    <location>
        <position position="1486"/>
    </location>
</feature>
<dbReference type="GO" id="GO:0006508">
    <property type="term" value="P:proteolysis"/>
    <property type="evidence" value="ECO:0007669"/>
    <property type="project" value="InterPro"/>
</dbReference>
<keyword evidence="4" id="KW-0489">Methyltransferase</keyword>
<dbReference type="Pfam" id="PF00326">
    <property type="entry name" value="Peptidase_S9"/>
    <property type="match status" value="1"/>
</dbReference>
<keyword evidence="13" id="KW-1185">Reference proteome</keyword>
<evidence type="ECO:0000256" key="7">
    <source>
        <dbReference type="PROSITE-ProRule" id="PRU01363"/>
    </source>
</evidence>
<feature type="active site" description="Proton acceptor; for dehydratase activity" evidence="7">
    <location>
        <position position="1307"/>
    </location>
</feature>
<dbReference type="InterPro" id="IPR050091">
    <property type="entry name" value="PKS_NRPS_Biosynth_Enz"/>
</dbReference>
<dbReference type="SUPFAM" id="SSF52151">
    <property type="entry name" value="FabD/lysophospholipase-like"/>
    <property type="match status" value="1"/>
</dbReference>
<dbReference type="GO" id="GO:0006633">
    <property type="term" value="P:fatty acid biosynthetic process"/>
    <property type="evidence" value="ECO:0007669"/>
    <property type="project" value="InterPro"/>
</dbReference>
<dbReference type="GO" id="GO:0004315">
    <property type="term" value="F:3-oxoacyl-[acyl-carrier-protein] synthase activity"/>
    <property type="evidence" value="ECO:0007669"/>
    <property type="project" value="InterPro"/>
</dbReference>
<dbReference type="GO" id="GO:0008236">
    <property type="term" value="F:serine-type peptidase activity"/>
    <property type="evidence" value="ECO:0007669"/>
    <property type="project" value="InterPro"/>
</dbReference>
<sequence length="2560" mass="281064">MSSRSGQFAPSVAFFCPQSKAPTEAYLAQLQKYITQSPRLQPLAEGITSLKETWATLCNGHTDIAKFTTGKRHVISLEQWITNGIAGPVSNSMSGILALPLLVVIQTCQYFQLLEMHDITHCQVLESLKNGGGAQGYCGGLPTAFAIACAKDEDHVVRLSIKAMRMALAVGAFGELGDDESIAGATTIAVRLRASQQGDELIRGITGCYISAITDPRTISIVGPVHELKKVADRARDQGLMVTDIHIRGKVHNPENAPLVKVLFDLCQKRDEMSLPDASELRVPVRSNLNGKLLESGSLTYEAINTILASRCEWYQLLKEVAQDLSKCDIDTHSLVLFGIGDPVPLMPFHNARLRVSKVEAHVAIQNANLAEYEYPENAIAITGASCRLPRANDLEELWKLLAAGISTCEEVRSDRVPLHESFRAMQNEKWKPKWFGNFIDGADEFDWAFFRSNAKEAASMDPQQRILMELTYQALDSAGYLRRHYREDGDKVGCFIGASFIEYTDNTGAHPPTAYTATGTIRAFLCGRISHYYGWTGPAEVIDTACSSSLVAINRACQSIWSNECPMAVAGGVNIISGVHNYLNLGKAGFLSPTGQCKPFDQSADGYCRADGAGVVVLKPLRQALADGDQVLAVIPASSTNQGGLSTNLTLTHPPAQVDLYRSVLKNARMSPGHVSYIEAHGTGTKQGDPLEVSSIREVFGGPERLTKVYLGSIKANTGHAESAAGVAGLLKVIAMLQKKSIPPHALFNTLNSNIPALAPDRIAIAKTLERWDVPFKAAWVNNYGAAGSNAALVVCEGPRKDVGKAKQRPAGIVYPIILSALTTESLKAYARSLRLYMSQNELDVADLAFTLSERRKRHSVAWMTTAMDIESLKRELSTDISPCSIPASPKKVVLAFSGQSKQTIGLSRSLYEANPRLQHYINECDRILEALGFPSIIPSIFQSKSIEDPVLLQTGTMAVQYASARCWVDAGVQPACTIGHSFGELTALAVSGVLSIQDALRVVATRAQLMATKWGPEKGTMLAIFAPVGVVKHVIDLVKDDTLEIACFNASNNQVVVGTEIAVMNVEKLLALDPSLDGVRSQRLDVTHGFHSAFTEPLRDEFAESLRPLAFKTASIPIEPCTRQRTEAITATHVVSHLRKPVYFMDAVMRIEKRLGDCFWLEAGFDSPIIPMIKRATETPERHSFRAIKTTGIERPSEAVIQTAIDLWKEGIDVVPWPFLSPSEIGVGAIWLPPYQFQKTKAWLENIDRATEIKRNFAKLDYQKADVAPVHLPIRLLHHGGSSGGKEKFAINNSASRFREVINGHAVRSRPLCPASMYMECVAMAAHLLGADFNSSSMLFEDLSFESPLGVDLNRKVELSLENPGKDSWKFVLSSSPGSTESSGRVTVHGRGKLRLTEPRFSTYKRLIADRFNSIQSSPTSEKLNGGRAYQLFSKVVDYADFFQGMQSITIDKNEALAQIRMPDKLIGGDESTVKKYCDTVSIDAFIQVSGLLINSSMACPQGQVFVASGLESIAMSRLCDFDLNKEWDVYAIFSLIDDVHATGDVFVLTKDGEIAMTAVGVGFHRLEIAKLERTLDAANGSNRSTKLAQPPAFSPTPAESLPELTSDDSSDSSSASSVIEDELDDRETKLKEMISTYTGAPGDFISSATCIGDLGVDSLASVELADEINEKFGTAVSPDEILAKSFGTLYQMVFPNVTKVIRKQHNIRKPQAITAAQFVAQTPEPAPEPHQISKMESSVVANKSHNGVRKAKLFELISELCGVDVNHIEEHQSLQDLGFDSLSTTELTSCLSDEFNVIVDNNDTILDYYVKDLMEKVGISSPKLSTFTPKPSPTSLANAVPASVLDKPAITTDPFQSLLASESSLQEFASSCQFTGYLAKVAARQDELLLAYLVEGFQELGVDLREIEIGQKIPEISYQTRHAKVMQRFYEILQKHDILQKKGSEFVRSSGSCYSAPSAQILRSLVADFPQYSCEAELMALTGAKLAECLTGVEDPVKLLFGTSKSQEIIGNFYTKAPMFATLTELLVDFLVRLVKKADAPMRILEVGAGMGGTTKRLAEALSQLNHPVEYVFTDISQTLVRNASKRFRYPWMRFQALNLEVQPPIDMIGKFDVVISTNCVHATANRTDTCRRIKQMLNSNGLMVLSEITTIFDWHEIVFGLLDGWWLANDAQHAIQSAEVWMKFMHQAGFPSATYSQSPIPDCNLQRLLIASSKQYSEPSRRTGLPPNGVETMIYKSVDGVEIEADVYLPQKAPASSMPVALMIHGGGHMTLSRKAVRPEQTRFLLSHGILPVSVDYRLCPEVNVIEGPISDVLDAYLWIQRELPNIISKFGISIDTASIVSIGWSTGAHLAMSLAWTTRELTTPPPVAVLGFYGPTEFESGDLERHQRQYPARRMRLEKIMQCLPRTPVTNYGAMMDSSEMGWVKPGDPRSELIFAILKEGIGLNVLLNGLSHESLRQKPDPELVRAISPLAHVRNGTYTVPTYIIHGTQDEIVPFRTAELFIKELEEAKVKCGLLRLPGVRHIHDLHLKPGDKQWRDQVEPGYDFLLEALNDSK</sequence>
<dbReference type="InterPro" id="IPR016039">
    <property type="entry name" value="Thiolase-like"/>
</dbReference>
<dbReference type="Pfam" id="PF20434">
    <property type="entry name" value="BD-FAE"/>
    <property type="match status" value="1"/>
</dbReference>
<dbReference type="Gene3D" id="3.10.129.110">
    <property type="entry name" value="Polyketide synthase dehydratase"/>
    <property type="match status" value="1"/>
</dbReference>
<evidence type="ECO:0000256" key="8">
    <source>
        <dbReference type="SAM" id="MobiDB-lite"/>
    </source>
</evidence>
<dbReference type="SUPFAM" id="SSF53901">
    <property type="entry name" value="Thiolase-like"/>
    <property type="match status" value="1"/>
</dbReference>
<dbReference type="PROSITE" id="PS52019">
    <property type="entry name" value="PKS_MFAS_DH"/>
    <property type="match status" value="1"/>
</dbReference>
<dbReference type="InterPro" id="IPR014030">
    <property type="entry name" value="Ketoacyl_synth_N"/>
</dbReference>
<dbReference type="InterPro" id="IPR009081">
    <property type="entry name" value="PP-bd_ACP"/>
</dbReference>
<dbReference type="Pfam" id="PF08242">
    <property type="entry name" value="Methyltransf_12"/>
    <property type="match status" value="1"/>
</dbReference>
<dbReference type="VEuPathDB" id="FungiDB:yc1106_01973"/>
<evidence type="ECO:0000259" key="10">
    <source>
        <dbReference type="PROSITE" id="PS52004"/>
    </source>
</evidence>
<dbReference type="InterPro" id="IPR001227">
    <property type="entry name" value="Ac_transferase_dom_sf"/>
</dbReference>
<dbReference type="Pfam" id="PF14765">
    <property type="entry name" value="PS-DH"/>
    <property type="match status" value="1"/>
</dbReference>
<evidence type="ECO:0000256" key="6">
    <source>
        <dbReference type="ARBA" id="ARBA00023268"/>
    </source>
</evidence>
<dbReference type="EMBL" id="CP089275">
    <property type="protein sequence ID" value="USP74699.1"/>
    <property type="molecule type" value="Genomic_DNA"/>
</dbReference>
<dbReference type="InterPro" id="IPR016035">
    <property type="entry name" value="Acyl_Trfase/lysoPLipase"/>
</dbReference>
<dbReference type="Gene3D" id="3.30.70.3290">
    <property type="match status" value="1"/>
</dbReference>
<dbReference type="GO" id="GO:0008168">
    <property type="term" value="F:methyltransferase activity"/>
    <property type="evidence" value="ECO:0007669"/>
    <property type="project" value="UniProtKB-KW"/>
</dbReference>
<dbReference type="InterPro" id="IPR041068">
    <property type="entry name" value="HTH_51"/>
</dbReference>
<dbReference type="SMART" id="SM00825">
    <property type="entry name" value="PKS_KS"/>
    <property type="match status" value="1"/>
</dbReference>
<keyword evidence="2" id="KW-0596">Phosphopantetheine</keyword>
<dbReference type="SMART" id="SM00827">
    <property type="entry name" value="PKS_AT"/>
    <property type="match status" value="1"/>
</dbReference>
<dbReference type="PROSITE" id="PS00606">
    <property type="entry name" value="KS3_1"/>
    <property type="match status" value="1"/>
</dbReference>
<dbReference type="PANTHER" id="PTHR43775:SF21">
    <property type="entry name" value="NON-REDUCING POLYKETIDE SYNTHASE AUSA-RELATED"/>
    <property type="match status" value="1"/>
</dbReference>
<feature type="region of interest" description="N-terminal hotdog fold" evidence="7">
    <location>
        <begin position="1273"/>
        <end position="1403"/>
    </location>
</feature>
<dbReference type="PROSITE" id="PS50075">
    <property type="entry name" value="CARRIER"/>
    <property type="match status" value="1"/>
</dbReference>
<evidence type="ECO:0000256" key="4">
    <source>
        <dbReference type="ARBA" id="ARBA00022603"/>
    </source>
</evidence>
<dbReference type="Gene3D" id="1.10.1200.10">
    <property type="entry name" value="ACP-like"/>
    <property type="match status" value="2"/>
</dbReference>
<dbReference type="InterPro" id="IPR014043">
    <property type="entry name" value="Acyl_transferase_dom"/>
</dbReference>
<feature type="domain" description="Ketosynthase family 3 (KS3)" evidence="10">
    <location>
        <begin position="377"/>
        <end position="798"/>
    </location>
</feature>
<dbReference type="GO" id="GO:0032259">
    <property type="term" value="P:methylation"/>
    <property type="evidence" value="ECO:0007669"/>
    <property type="project" value="UniProtKB-KW"/>
</dbReference>
<feature type="region of interest" description="Disordered" evidence="8">
    <location>
        <begin position="1583"/>
        <end position="1625"/>
    </location>
</feature>
<protein>
    <submittedName>
        <fullName evidence="12">Polyketide synthase</fullName>
    </submittedName>
</protein>
<dbReference type="PANTHER" id="PTHR43775">
    <property type="entry name" value="FATTY ACID SYNTHASE"/>
    <property type="match status" value="1"/>
</dbReference>
<dbReference type="InterPro" id="IPR049492">
    <property type="entry name" value="BD-FAE-like_dom"/>
</dbReference>
<feature type="domain" description="PKS/mFAS DH" evidence="11">
    <location>
        <begin position="1273"/>
        <end position="1575"/>
    </location>
</feature>
<dbReference type="InterPro" id="IPR014031">
    <property type="entry name" value="Ketoacyl_synth_C"/>
</dbReference>
<evidence type="ECO:0000256" key="1">
    <source>
        <dbReference type="ARBA" id="ARBA00004721"/>
    </source>
</evidence>
<dbReference type="InterPro" id="IPR020841">
    <property type="entry name" value="PKS_Beta-ketoAc_synthase_dom"/>
</dbReference>
<dbReference type="Pfam" id="PF22621">
    <property type="entry name" value="CurL-like_PKS_C"/>
    <property type="match status" value="1"/>
</dbReference>
<evidence type="ECO:0000313" key="12">
    <source>
        <dbReference type="EMBL" id="USP74699.1"/>
    </source>
</evidence>
<dbReference type="GO" id="GO:0044550">
    <property type="term" value="P:secondary metabolite biosynthetic process"/>
    <property type="evidence" value="ECO:0007669"/>
    <property type="project" value="TreeGrafter"/>
</dbReference>
<dbReference type="Pfam" id="PF16073">
    <property type="entry name" value="SAT"/>
    <property type="match status" value="1"/>
</dbReference>
<dbReference type="CDD" id="cd02440">
    <property type="entry name" value="AdoMet_MTases"/>
    <property type="match status" value="1"/>
</dbReference>
<dbReference type="SUPFAM" id="SSF53335">
    <property type="entry name" value="S-adenosyl-L-methionine-dependent methyltransferases"/>
    <property type="match status" value="1"/>
</dbReference>
<dbReference type="InterPro" id="IPR001375">
    <property type="entry name" value="Peptidase_S9_cat"/>
</dbReference>
<dbReference type="InterPro" id="IPR036736">
    <property type="entry name" value="ACP-like_sf"/>
</dbReference>
<dbReference type="InterPro" id="IPR029058">
    <property type="entry name" value="AB_hydrolase_fold"/>
</dbReference>
<dbReference type="GO" id="GO:0004312">
    <property type="term" value="F:fatty acid synthase activity"/>
    <property type="evidence" value="ECO:0007669"/>
    <property type="project" value="TreeGrafter"/>
</dbReference>
<evidence type="ECO:0000259" key="9">
    <source>
        <dbReference type="PROSITE" id="PS50075"/>
    </source>
</evidence>
<keyword evidence="3" id="KW-0597">Phosphoprotein</keyword>
<dbReference type="InterPro" id="IPR006162">
    <property type="entry name" value="Ppantetheine_attach_site"/>
</dbReference>
<gene>
    <name evidence="12" type="ORF">yc1106_01973</name>
</gene>
<dbReference type="InterPro" id="IPR049551">
    <property type="entry name" value="PKS_DH_C"/>
</dbReference>
<dbReference type="Gene3D" id="3.40.50.1820">
    <property type="entry name" value="alpha/beta hydrolase"/>
    <property type="match status" value="1"/>
</dbReference>
<dbReference type="InterPro" id="IPR013217">
    <property type="entry name" value="Methyltransf_12"/>
</dbReference>
<reference evidence="12" key="1">
    <citation type="submission" date="2021-12" db="EMBL/GenBank/DDBJ databases">
        <title>Curvularia clavata genome.</title>
        <authorList>
            <person name="Cao Y."/>
        </authorList>
    </citation>
    <scope>NUCLEOTIDE SEQUENCE</scope>
    <source>
        <strain evidence="12">Yc1106</strain>
    </source>
</reference>
<dbReference type="InterPro" id="IPR018201">
    <property type="entry name" value="Ketoacyl_synth_AS"/>
</dbReference>
<dbReference type="Pfam" id="PF02801">
    <property type="entry name" value="Ketoacyl-synt_C"/>
    <property type="match status" value="1"/>
</dbReference>
<accession>A0A9Q8Z2C8</accession>
<dbReference type="Gene3D" id="3.40.50.150">
    <property type="entry name" value="Vaccinia Virus protein VP39"/>
    <property type="match status" value="1"/>
</dbReference>
<comment type="pathway">
    <text evidence="1">Secondary metabolite biosynthesis; terpenoid biosynthesis.</text>
</comment>